<evidence type="ECO:0000256" key="4">
    <source>
        <dbReference type="ARBA" id="ARBA00023163"/>
    </source>
</evidence>
<evidence type="ECO:0000256" key="5">
    <source>
        <dbReference type="SAM" id="Coils"/>
    </source>
</evidence>
<evidence type="ECO:0000259" key="6">
    <source>
        <dbReference type="PROSITE" id="PS50931"/>
    </source>
</evidence>
<comment type="caution">
    <text evidence="7">The sequence shown here is derived from an EMBL/GenBank/DDBJ whole genome shotgun (WGS) entry which is preliminary data.</text>
</comment>
<dbReference type="EMBL" id="JBDIME010000015">
    <property type="protein sequence ID" value="MEN2791209.1"/>
    <property type="molecule type" value="Genomic_DNA"/>
</dbReference>
<organism evidence="7 8">
    <name type="scientific">Sphingomonas oligophenolica</name>
    <dbReference type="NCBI Taxonomy" id="301154"/>
    <lineage>
        <taxon>Bacteria</taxon>
        <taxon>Pseudomonadati</taxon>
        <taxon>Pseudomonadota</taxon>
        <taxon>Alphaproteobacteria</taxon>
        <taxon>Sphingomonadales</taxon>
        <taxon>Sphingomonadaceae</taxon>
        <taxon>Sphingomonas</taxon>
    </lineage>
</organism>
<accession>A0ABU9Y5X6</accession>
<reference evidence="7 8" key="1">
    <citation type="submission" date="2024-05" db="EMBL/GenBank/DDBJ databases">
        <authorList>
            <person name="Liu Q."/>
            <person name="Xin Y.-H."/>
        </authorList>
    </citation>
    <scope>NUCLEOTIDE SEQUENCE [LARGE SCALE GENOMIC DNA]</scope>
    <source>
        <strain evidence="7 8">CGMCC 1.10181</strain>
    </source>
</reference>
<dbReference type="PROSITE" id="PS50931">
    <property type="entry name" value="HTH_LYSR"/>
    <property type="match status" value="1"/>
</dbReference>
<proteinExistence type="inferred from homology"/>
<feature type="domain" description="HTH lysR-type" evidence="6">
    <location>
        <begin position="31"/>
        <end position="88"/>
    </location>
</feature>
<dbReference type="SUPFAM" id="SSF46785">
    <property type="entry name" value="Winged helix' DNA-binding domain"/>
    <property type="match status" value="1"/>
</dbReference>
<evidence type="ECO:0000313" key="7">
    <source>
        <dbReference type="EMBL" id="MEN2791209.1"/>
    </source>
</evidence>
<dbReference type="InterPro" id="IPR058163">
    <property type="entry name" value="LysR-type_TF_proteobact-type"/>
</dbReference>
<feature type="coiled-coil region" evidence="5">
    <location>
        <begin position="52"/>
        <end position="79"/>
    </location>
</feature>
<dbReference type="PANTHER" id="PTHR30537:SF3">
    <property type="entry name" value="TRANSCRIPTIONAL REGULATORY PROTEIN"/>
    <property type="match status" value="1"/>
</dbReference>
<keyword evidence="2" id="KW-0805">Transcription regulation</keyword>
<gene>
    <name evidence="7" type="ORF">ABC974_16360</name>
</gene>
<dbReference type="Gene3D" id="3.40.190.290">
    <property type="match status" value="1"/>
</dbReference>
<keyword evidence="4" id="KW-0804">Transcription</keyword>
<evidence type="ECO:0000256" key="3">
    <source>
        <dbReference type="ARBA" id="ARBA00023125"/>
    </source>
</evidence>
<dbReference type="InterPro" id="IPR000847">
    <property type="entry name" value="LysR_HTH_N"/>
</dbReference>
<dbReference type="Proteomes" id="UP001419910">
    <property type="component" value="Unassembled WGS sequence"/>
</dbReference>
<dbReference type="RefSeq" id="WP_343887490.1">
    <property type="nucleotide sequence ID" value="NZ_BAAAEH010000003.1"/>
</dbReference>
<comment type="similarity">
    <text evidence="1">Belongs to the LysR transcriptional regulatory family.</text>
</comment>
<keyword evidence="3" id="KW-0238">DNA-binding</keyword>
<sequence>MASKLPAAIQNQERGVPSWNTSHVRTLARDLDWDDLRALLHVVDQGSFRAAVETSRLALNTLRRRIERLENRIGTELLRRSRSGVVPTDIGQMLARAAREMAGATISADEAGNANVLINPGELTIGCTEGLGTMWLTPRLNDLLPQLPKLTVSLQLDYDVSRDRSDDVDVGIAFGAPQRPDLVRARLATVHYALFASDDYLKQHGELKALSEIRDHRFVEQSGPGYNSSLIKFLVGAELPEGFMPIRSNSALAAYWAVVNGAGIAALPTYTRALSKHVIPLALTLPIRFDLWLYYHVEARHSPAVRATVDWLRAAFDPIQYPWFADHFVHPRDFAREKDGKVVPLFEGLLDPKG</sequence>
<dbReference type="InterPro" id="IPR005119">
    <property type="entry name" value="LysR_subst-bd"/>
</dbReference>
<evidence type="ECO:0000256" key="2">
    <source>
        <dbReference type="ARBA" id="ARBA00023015"/>
    </source>
</evidence>
<keyword evidence="8" id="KW-1185">Reference proteome</keyword>
<dbReference type="InterPro" id="IPR036388">
    <property type="entry name" value="WH-like_DNA-bd_sf"/>
</dbReference>
<keyword evidence="5" id="KW-0175">Coiled coil</keyword>
<dbReference type="Pfam" id="PF03466">
    <property type="entry name" value="LysR_substrate"/>
    <property type="match status" value="1"/>
</dbReference>
<dbReference type="Gene3D" id="1.10.10.10">
    <property type="entry name" value="Winged helix-like DNA-binding domain superfamily/Winged helix DNA-binding domain"/>
    <property type="match status" value="1"/>
</dbReference>
<dbReference type="PANTHER" id="PTHR30537">
    <property type="entry name" value="HTH-TYPE TRANSCRIPTIONAL REGULATOR"/>
    <property type="match status" value="1"/>
</dbReference>
<name>A0ABU9Y5X6_9SPHN</name>
<dbReference type="Pfam" id="PF00126">
    <property type="entry name" value="HTH_1"/>
    <property type="match status" value="1"/>
</dbReference>
<protein>
    <submittedName>
        <fullName evidence="7">LysR family transcriptional regulator</fullName>
    </submittedName>
</protein>
<evidence type="ECO:0000313" key="8">
    <source>
        <dbReference type="Proteomes" id="UP001419910"/>
    </source>
</evidence>
<dbReference type="InterPro" id="IPR036390">
    <property type="entry name" value="WH_DNA-bd_sf"/>
</dbReference>
<evidence type="ECO:0000256" key="1">
    <source>
        <dbReference type="ARBA" id="ARBA00009437"/>
    </source>
</evidence>
<dbReference type="SUPFAM" id="SSF53850">
    <property type="entry name" value="Periplasmic binding protein-like II"/>
    <property type="match status" value="1"/>
</dbReference>